<feature type="non-terminal residue" evidence="1">
    <location>
        <position position="101"/>
    </location>
</feature>
<accession>W1NHM7</accession>
<dbReference type="HOGENOM" id="CLU_2298842_0_0_1"/>
<dbReference type="AlphaFoldDB" id="W1NHM7"/>
<sequence>DCHDTLWAGHPGTHRRPCFWGLLLARPRMMDDVEEYVLSNGSKKPPEACSIGKSIASCISHPQKLIGLDALSSRSNMPAHGHLSNEWDDHLNNFSIRLLPG</sequence>
<evidence type="ECO:0000313" key="2">
    <source>
        <dbReference type="Proteomes" id="UP000017836"/>
    </source>
</evidence>
<reference evidence="2" key="1">
    <citation type="journal article" date="2013" name="Science">
        <title>The Amborella genome and the evolution of flowering plants.</title>
        <authorList>
            <consortium name="Amborella Genome Project"/>
        </authorList>
    </citation>
    <scope>NUCLEOTIDE SEQUENCE [LARGE SCALE GENOMIC DNA]</scope>
</reference>
<gene>
    <name evidence="1" type="ORF">AMTR_s00011p00232270</name>
</gene>
<evidence type="ECO:0000313" key="1">
    <source>
        <dbReference type="EMBL" id="ERM94689.1"/>
    </source>
</evidence>
<feature type="non-terminal residue" evidence="1">
    <location>
        <position position="1"/>
    </location>
</feature>
<name>W1NHM7_AMBTC</name>
<dbReference type="EMBL" id="KI397507">
    <property type="protein sequence ID" value="ERM94689.1"/>
    <property type="molecule type" value="Genomic_DNA"/>
</dbReference>
<organism evidence="1 2">
    <name type="scientific">Amborella trichopoda</name>
    <dbReference type="NCBI Taxonomy" id="13333"/>
    <lineage>
        <taxon>Eukaryota</taxon>
        <taxon>Viridiplantae</taxon>
        <taxon>Streptophyta</taxon>
        <taxon>Embryophyta</taxon>
        <taxon>Tracheophyta</taxon>
        <taxon>Spermatophyta</taxon>
        <taxon>Magnoliopsida</taxon>
        <taxon>Amborellales</taxon>
        <taxon>Amborellaceae</taxon>
        <taxon>Amborella</taxon>
    </lineage>
</organism>
<dbReference type="Proteomes" id="UP000017836">
    <property type="component" value="Unassembled WGS sequence"/>
</dbReference>
<proteinExistence type="predicted"/>
<dbReference type="Gramene" id="ERM94689">
    <property type="protein sequence ID" value="ERM94689"/>
    <property type="gene ID" value="AMTR_s00011p00232270"/>
</dbReference>
<protein>
    <submittedName>
        <fullName evidence="1">Uncharacterized protein</fullName>
    </submittedName>
</protein>
<keyword evidence="2" id="KW-1185">Reference proteome</keyword>